<dbReference type="Pfam" id="PF13879">
    <property type="entry name" value="Hmw_CFAP97"/>
    <property type="match status" value="1"/>
</dbReference>
<comment type="caution">
    <text evidence="3">The sequence shown here is derived from an EMBL/GenBank/DDBJ whole genome shotgun (WGS) entry which is preliminary data.</text>
</comment>
<feature type="region of interest" description="Disordered" evidence="2">
    <location>
        <begin position="1"/>
        <end position="29"/>
    </location>
</feature>
<evidence type="ECO:0000313" key="3">
    <source>
        <dbReference type="EMBL" id="KAK9822427.1"/>
    </source>
</evidence>
<dbReference type="InterPro" id="IPR029488">
    <property type="entry name" value="Hmw/CFAP97"/>
</dbReference>
<name>A0AAW1QLZ3_9CHLO</name>
<comment type="similarity">
    <text evidence="1">Belongs to the CFAP97 family.</text>
</comment>
<protein>
    <submittedName>
        <fullName evidence="3">Uncharacterized protein</fullName>
    </submittedName>
</protein>
<keyword evidence="4" id="KW-1185">Reference proteome</keyword>
<dbReference type="AlphaFoldDB" id="A0AAW1QLZ3"/>
<reference evidence="3 4" key="1">
    <citation type="journal article" date="2024" name="Nat. Commun.">
        <title>Phylogenomics reveals the evolutionary origins of lichenization in chlorophyte algae.</title>
        <authorList>
            <person name="Puginier C."/>
            <person name="Libourel C."/>
            <person name="Otte J."/>
            <person name="Skaloud P."/>
            <person name="Haon M."/>
            <person name="Grisel S."/>
            <person name="Petersen M."/>
            <person name="Berrin J.G."/>
            <person name="Delaux P.M."/>
            <person name="Dal Grande F."/>
            <person name="Keller J."/>
        </authorList>
    </citation>
    <scope>NUCLEOTIDE SEQUENCE [LARGE SCALE GENOMIC DNA]</scope>
    <source>
        <strain evidence="3 4">SAG 2145</strain>
    </source>
</reference>
<gene>
    <name evidence="3" type="ORF">WJX74_006719</name>
</gene>
<organism evidence="3 4">
    <name type="scientific">Apatococcus lobatus</name>
    <dbReference type="NCBI Taxonomy" id="904363"/>
    <lineage>
        <taxon>Eukaryota</taxon>
        <taxon>Viridiplantae</taxon>
        <taxon>Chlorophyta</taxon>
        <taxon>core chlorophytes</taxon>
        <taxon>Trebouxiophyceae</taxon>
        <taxon>Chlorellales</taxon>
        <taxon>Chlorellaceae</taxon>
        <taxon>Apatococcus</taxon>
    </lineage>
</organism>
<evidence type="ECO:0000256" key="1">
    <source>
        <dbReference type="ARBA" id="ARBA00008315"/>
    </source>
</evidence>
<evidence type="ECO:0000313" key="4">
    <source>
        <dbReference type="Proteomes" id="UP001438707"/>
    </source>
</evidence>
<dbReference type="EMBL" id="JALJOS010000032">
    <property type="protein sequence ID" value="KAK9822427.1"/>
    <property type="molecule type" value="Genomic_DNA"/>
</dbReference>
<dbReference type="Proteomes" id="UP001438707">
    <property type="component" value="Unassembled WGS sequence"/>
</dbReference>
<proteinExistence type="inferred from homology"/>
<sequence>MGEVAVTSGPKDAALSGSPPIGNGPDKLPHTGKQLHINKENMEILQRLQKIYKARSAPKSSEPITPGIVLDQQLRPLIDNQEPQHMPSGGSLNSAARRQEMQRIMADNQAILRRICCSRGAISAQKLRREGEQQQAWASMRSKFVPQSELLGGGKRSDSSVPGIYGVKATRRRKQQLPRCTSCH</sequence>
<evidence type="ECO:0000256" key="2">
    <source>
        <dbReference type="SAM" id="MobiDB-lite"/>
    </source>
</evidence>
<accession>A0AAW1QLZ3</accession>